<reference evidence="3" key="1">
    <citation type="journal article" date="2016" name="Genome Announc.">
        <title>Genome sequences of three species of Hanseniaspora isolated from spontaneous wine fermentations.</title>
        <authorList>
            <person name="Sternes P.R."/>
            <person name="Lee D."/>
            <person name="Kutyna D.R."/>
            <person name="Borneman A.R."/>
        </authorList>
    </citation>
    <scope>NUCLEOTIDE SEQUENCE [LARGE SCALE GENOMIC DNA]</scope>
    <source>
        <strain evidence="3">AWRI3578</strain>
    </source>
</reference>
<evidence type="ECO:0000313" key="2">
    <source>
        <dbReference type="EMBL" id="OEJ89716.1"/>
    </source>
</evidence>
<accession>A0A1E5RS70</accession>
<dbReference type="Proteomes" id="UP000095605">
    <property type="component" value="Unassembled WGS sequence"/>
</dbReference>
<dbReference type="SUPFAM" id="SSF54695">
    <property type="entry name" value="POZ domain"/>
    <property type="match status" value="1"/>
</dbReference>
<dbReference type="AlphaFoldDB" id="A0A1E5RS70"/>
<organism evidence="2 3">
    <name type="scientific">Hanseniaspora opuntiae</name>
    <dbReference type="NCBI Taxonomy" id="211096"/>
    <lineage>
        <taxon>Eukaryota</taxon>
        <taxon>Fungi</taxon>
        <taxon>Dikarya</taxon>
        <taxon>Ascomycota</taxon>
        <taxon>Saccharomycotina</taxon>
        <taxon>Saccharomycetes</taxon>
        <taxon>Saccharomycodales</taxon>
        <taxon>Saccharomycodaceae</taxon>
        <taxon>Hanseniaspora</taxon>
    </lineage>
</organism>
<keyword evidence="3" id="KW-1185">Reference proteome</keyword>
<sequence>MTSKENSVLTNEDNDPVVYLKGNDSDENIEIPYRLVTLSPVLVKFIENLENENNKTIEGNDVYEVQLDNLSYNILKYVKKYLEYKYENETLMKNSNNASVADLDIPDFEYPQELSLELLMAADYLNI</sequence>
<dbReference type="OrthoDB" id="249087at2759"/>
<gene>
    <name evidence="2" type="ORF">AWRI3578_g868</name>
</gene>
<evidence type="ECO:0000313" key="3">
    <source>
        <dbReference type="Proteomes" id="UP000095605"/>
    </source>
</evidence>
<name>A0A1E5RS70_9ASCO</name>
<protein>
    <recommendedName>
        <fullName evidence="4">Elongin-C</fullName>
    </recommendedName>
</protein>
<evidence type="ECO:0008006" key="4">
    <source>
        <dbReference type="Google" id="ProtNLM"/>
    </source>
</evidence>
<comment type="caution">
    <text evidence="2">The sequence shown here is derived from an EMBL/GenBank/DDBJ whole genome shotgun (WGS) entry which is preliminary data.</text>
</comment>
<dbReference type="InterPro" id="IPR011333">
    <property type="entry name" value="SKP1/BTB/POZ_sf"/>
</dbReference>
<proteinExistence type="inferred from homology"/>
<dbReference type="InterPro" id="IPR001232">
    <property type="entry name" value="SKP1-like"/>
</dbReference>
<dbReference type="GO" id="GO:0006511">
    <property type="term" value="P:ubiquitin-dependent protein catabolic process"/>
    <property type="evidence" value="ECO:0007669"/>
    <property type="project" value="InterPro"/>
</dbReference>
<dbReference type="SMART" id="SM00512">
    <property type="entry name" value="Skp1"/>
    <property type="match status" value="1"/>
</dbReference>
<dbReference type="Gene3D" id="3.30.710.10">
    <property type="entry name" value="Potassium Channel Kv1.1, Chain A"/>
    <property type="match status" value="1"/>
</dbReference>
<dbReference type="EMBL" id="LPNL01000003">
    <property type="protein sequence ID" value="OEJ89716.1"/>
    <property type="molecule type" value="Genomic_DNA"/>
</dbReference>
<evidence type="ECO:0000256" key="1">
    <source>
        <dbReference type="ARBA" id="ARBA00009993"/>
    </source>
</evidence>
<comment type="similarity">
    <text evidence="1">Belongs to the SKP1 family.</text>
</comment>